<evidence type="ECO:0000313" key="2">
    <source>
        <dbReference type="EMBL" id="KAK7521730.1"/>
    </source>
</evidence>
<keyword evidence="3" id="KW-1185">Reference proteome</keyword>
<gene>
    <name evidence="2" type="ORF">IWZ03DRAFT_100399</name>
</gene>
<proteinExistence type="predicted"/>
<reference evidence="2 3" key="1">
    <citation type="submission" date="2024-04" db="EMBL/GenBank/DDBJ databases">
        <title>Phyllosticta paracitricarpa is synonymous to the EU quarantine fungus P. citricarpa based on phylogenomic analyses.</title>
        <authorList>
            <consortium name="Lawrence Berkeley National Laboratory"/>
            <person name="Van Ingen-Buijs V.A."/>
            <person name="Van Westerhoven A.C."/>
            <person name="Haridas S."/>
            <person name="Skiadas P."/>
            <person name="Martin F."/>
            <person name="Groenewald J.Z."/>
            <person name="Crous P.W."/>
            <person name="Seidl M.F."/>
        </authorList>
    </citation>
    <scope>NUCLEOTIDE SEQUENCE [LARGE SCALE GENOMIC DNA]</scope>
    <source>
        <strain evidence="2 3">CBS 123371</strain>
    </source>
</reference>
<feature type="compositionally biased region" description="Basic and acidic residues" evidence="1">
    <location>
        <begin position="1"/>
        <end position="18"/>
    </location>
</feature>
<evidence type="ECO:0000256" key="1">
    <source>
        <dbReference type="SAM" id="MobiDB-lite"/>
    </source>
</evidence>
<evidence type="ECO:0000313" key="3">
    <source>
        <dbReference type="Proteomes" id="UP001363622"/>
    </source>
</evidence>
<comment type="caution">
    <text evidence="2">The sequence shown here is derived from an EMBL/GenBank/DDBJ whole genome shotgun (WGS) entry which is preliminary data.</text>
</comment>
<name>A0ABR1KU75_9PEZI</name>
<feature type="region of interest" description="Disordered" evidence="1">
    <location>
        <begin position="1"/>
        <end position="93"/>
    </location>
</feature>
<dbReference type="Proteomes" id="UP001363622">
    <property type="component" value="Unassembled WGS sequence"/>
</dbReference>
<dbReference type="EMBL" id="JBBPHU010000002">
    <property type="protein sequence ID" value="KAK7521730.1"/>
    <property type="molecule type" value="Genomic_DNA"/>
</dbReference>
<organism evidence="2 3">
    <name type="scientific">Phyllosticta citriasiana</name>
    <dbReference type="NCBI Taxonomy" id="595635"/>
    <lineage>
        <taxon>Eukaryota</taxon>
        <taxon>Fungi</taxon>
        <taxon>Dikarya</taxon>
        <taxon>Ascomycota</taxon>
        <taxon>Pezizomycotina</taxon>
        <taxon>Dothideomycetes</taxon>
        <taxon>Dothideomycetes incertae sedis</taxon>
        <taxon>Botryosphaeriales</taxon>
        <taxon>Phyllostictaceae</taxon>
        <taxon>Phyllosticta</taxon>
    </lineage>
</organism>
<accession>A0ABR1KU75</accession>
<sequence length="188" mass="20120">MRVVMGEDSHLPERALREDEVDGENLQIPAQSEAPEPPRARKGGCDSTAEGGALSNPTPPSIHPSIHPSRVWPSTPPPPPLPPSTRSHHSPTAHCCTTDAIHAATLTAAPAPEPFLLQPSFCSMQHSMQPPSSRLPGHPCPKHPVLCCTWPTHPHGGAACPSVQPACRTDMLLFSRQTPPVSAFFRCN</sequence>
<protein>
    <submittedName>
        <fullName evidence="2">Uncharacterized protein</fullName>
    </submittedName>
</protein>
<feature type="compositionally biased region" description="Pro residues" evidence="1">
    <location>
        <begin position="74"/>
        <end position="83"/>
    </location>
</feature>
<feature type="compositionally biased region" description="Low complexity" evidence="1">
    <location>
        <begin position="63"/>
        <end position="73"/>
    </location>
</feature>